<proteinExistence type="predicted"/>
<dbReference type="EMBL" id="CAAALY010111360">
    <property type="protein sequence ID" value="VEL30329.1"/>
    <property type="molecule type" value="Genomic_DNA"/>
</dbReference>
<feature type="transmembrane region" description="Helical" evidence="1">
    <location>
        <begin position="75"/>
        <end position="93"/>
    </location>
</feature>
<sequence>MTANSGVRYCNGSYDGRSGGENFTRAPLGLPSSGLRLLGLPIPQLYHAMDFVIGHLRSQLIMAGWPPIMRLGEFMYVYLATNPSLCLLTLVLFRK</sequence>
<keyword evidence="1" id="KW-0472">Membrane</keyword>
<accession>A0A3S5B0T1</accession>
<dbReference type="AlphaFoldDB" id="A0A3S5B0T1"/>
<reference evidence="2" key="1">
    <citation type="submission" date="2018-11" db="EMBL/GenBank/DDBJ databases">
        <authorList>
            <consortium name="Pathogen Informatics"/>
        </authorList>
    </citation>
    <scope>NUCLEOTIDE SEQUENCE</scope>
</reference>
<comment type="caution">
    <text evidence="2">The sequence shown here is derived from an EMBL/GenBank/DDBJ whole genome shotgun (WGS) entry which is preliminary data.</text>
</comment>
<dbReference type="Proteomes" id="UP000784294">
    <property type="component" value="Unassembled WGS sequence"/>
</dbReference>
<evidence type="ECO:0000256" key="1">
    <source>
        <dbReference type="SAM" id="Phobius"/>
    </source>
</evidence>
<evidence type="ECO:0000313" key="2">
    <source>
        <dbReference type="EMBL" id="VEL30329.1"/>
    </source>
</evidence>
<protein>
    <submittedName>
        <fullName evidence="2">Uncharacterized protein</fullName>
    </submittedName>
</protein>
<organism evidence="2 3">
    <name type="scientific">Protopolystoma xenopodis</name>
    <dbReference type="NCBI Taxonomy" id="117903"/>
    <lineage>
        <taxon>Eukaryota</taxon>
        <taxon>Metazoa</taxon>
        <taxon>Spiralia</taxon>
        <taxon>Lophotrochozoa</taxon>
        <taxon>Platyhelminthes</taxon>
        <taxon>Monogenea</taxon>
        <taxon>Polyopisthocotylea</taxon>
        <taxon>Polystomatidea</taxon>
        <taxon>Polystomatidae</taxon>
        <taxon>Protopolystoma</taxon>
    </lineage>
</organism>
<keyword evidence="3" id="KW-1185">Reference proteome</keyword>
<keyword evidence="1" id="KW-0812">Transmembrane</keyword>
<name>A0A3S5B0T1_9PLAT</name>
<gene>
    <name evidence="2" type="ORF">PXEA_LOCUS23769</name>
</gene>
<keyword evidence="1" id="KW-1133">Transmembrane helix</keyword>
<evidence type="ECO:0000313" key="3">
    <source>
        <dbReference type="Proteomes" id="UP000784294"/>
    </source>
</evidence>